<name>A0A8K0CEL8_IGNLU</name>
<dbReference type="PANTHER" id="PTHR46065">
    <property type="entry name" value="E3 UBIQUITIN-PROTEIN LIGASE MARCH 2/3 FAMILY MEMBER"/>
    <property type="match status" value="1"/>
</dbReference>
<evidence type="ECO:0000256" key="2">
    <source>
        <dbReference type="ARBA" id="ARBA00022679"/>
    </source>
</evidence>
<keyword evidence="2" id="KW-0808">Transferase</keyword>
<evidence type="ECO:0000313" key="13">
    <source>
        <dbReference type="EMBL" id="KAF2883847.1"/>
    </source>
</evidence>
<evidence type="ECO:0000256" key="11">
    <source>
        <dbReference type="SAM" id="Phobius"/>
    </source>
</evidence>
<evidence type="ECO:0000256" key="6">
    <source>
        <dbReference type="ARBA" id="ARBA00022786"/>
    </source>
</evidence>
<evidence type="ECO:0000256" key="3">
    <source>
        <dbReference type="ARBA" id="ARBA00022692"/>
    </source>
</evidence>
<evidence type="ECO:0000259" key="12">
    <source>
        <dbReference type="PROSITE" id="PS51292"/>
    </source>
</evidence>
<dbReference type="SMART" id="SM00744">
    <property type="entry name" value="RINGv"/>
    <property type="match status" value="1"/>
</dbReference>
<evidence type="ECO:0000256" key="8">
    <source>
        <dbReference type="ARBA" id="ARBA00022989"/>
    </source>
</evidence>
<dbReference type="InterPro" id="IPR011016">
    <property type="entry name" value="Znf_RING-CH"/>
</dbReference>
<evidence type="ECO:0000256" key="1">
    <source>
        <dbReference type="ARBA" id="ARBA00004141"/>
    </source>
</evidence>
<dbReference type="GO" id="GO:0004842">
    <property type="term" value="F:ubiquitin-protein transferase activity"/>
    <property type="evidence" value="ECO:0007669"/>
    <property type="project" value="TreeGrafter"/>
</dbReference>
<dbReference type="SUPFAM" id="SSF57850">
    <property type="entry name" value="RING/U-box"/>
    <property type="match status" value="1"/>
</dbReference>
<dbReference type="PANTHER" id="PTHR46065:SF3">
    <property type="entry name" value="FI20425P1"/>
    <property type="match status" value="1"/>
</dbReference>
<evidence type="ECO:0000256" key="7">
    <source>
        <dbReference type="ARBA" id="ARBA00022833"/>
    </source>
</evidence>
<dbReference type="Pfam" id="PF12906">
    <property type="entry name" value="RINGv"/>
    <property type="match status" value="1"/>
</dbReference>
<keyword evidence="7" id="KW-0862">Zinc</keyword>
<dbReference type="GO" id="GO:0016567">
    <property type="term" value="P:protein ubiquitination"/>
    <property type="evidence" value="ECO:0007669"/>
    <property type="project" value="TreeGrafter"/>
</dbReference>
<feature type="domain" description="RING-CH-type" evidence="12">
    <location>
        <begin position="83"/>
        <end position="143"/>
    </location>
</feature>
<dbReference type="InterPro" id="IPR013083">
    <property type="entry name" value="Znf_RING/FYVE/PHD"/>
</dbReference>
<dbReference type="Proteomes" id="UP000801492">
    <property type="component" value="Unassembled WGS sequence"/>
</dbReference>
<evidence type="ECO:0000256" key="4">
    <source>
        <dbReference type="ARBA" id="ARBA00022723"/>
    </source>
</evidence>
<dbReference type="Gene3D" id="3.30.40.10">
    <property type="entry name" value="Zinc/RING finger domain, C3HC4 (zinc finger)"/>
    <property type="match status" value="1"/>
</dbReference>
<feature type="transmembrane region" description="Helical" evidence="11">
    <location>
        <begin position="211"/>
        <end position="233"/>
    </location>
</feature>
<accession>A0A8K0CEL8</accession>
<comment type="caution">
    <text evidence="13">The sequence shown here is derived from an EMBL/GenBank/DDBJ whole genome shotgun (WGS) entry which is preliminary data.</text>
</comment>
<feature type="region of interest" description="Disordered" evidence="10">
    <location>
        <begin position="1"/>
        <end position="20"/>
    </location>
</feature>
<keyword evidence="14" id="KW-1185">Reference proteome</keyword>
<comment type="subcellular location">
    <subcellularLocation>
        <location evidence="1">Membrane</location>
        <topology evidence="1">Multi-pass membrane protein</topology>
    </subcellularLocation>
</comment>
<proteinExistence type="predicted"/>
<dbReference type="GO" id="GO:0008270">
    <property type="term" value="F:zinc ion binding"/>
    <property type="evidence" value="ECO:0007669"/>
    <property type="project" value="UniProtKB-KW"/>
</dbReference>
<gene>
    <name evidence="13" type="ORF">ILUMI_22316</name>
</gene>
<reference evidence="13" key="1">
    <citation type="submission" date="2019-08" db="EMBL/GenBank/DDBJ databases">
        <title>The genome of the North American firefly Photinus pyralis.</title>
        <authorList>
            <consortium name="Photinus pyralis genome working group"/>
            <person name="Fallon T.R."/>
            <person name="Sander Lower S.E."/>
            <person name="Weng J.-K."/>
        </authorList>
    </citation>
    <scope>NUCLEOTIDE SEQUENCE</scope>
    <source>
        <strain evidence="13">TRF0915ILg1</strain>
        <tissue evidence="13">Whole body</tissue>
    </source>
</reference>
<organism evidence="13 14">
    <name type="scientific">Ignelater luminosus</name>
    <name type="common">Cucubano</name>
    <name type="synonym">Pyrophorus luminosus</name>
    <dbReference type="NCBI Taxonomy" id="2038154"/>
    <lineage>
        <taxon>Eukaryota</taxon>
        <taxon>Metazoa</taxon>
        <taxon>Ecdysozoa</taxon>
        <taxon>Arthropoda</taxon>
        <taxon>Hexapoda</taxon>
        <taxon>Insecta</taxon>
        <taxon>Pterygota</taxon>
        <taxon>Neoptera</taxon>
        <taxon>Endopterygota</taxon>
        <taxon>Coleoptera</taxon>
        <taxon>Polyphaga</taxon>
        <taxon>Elateriformia</taxon>
        <taxon>Elateroidea</taxon>
        <taxon>Elateridae</taxon>
        <taxon>Agrypninae</taxon>
        <taxon>Pyrophorini</taxon>
        <taxon>Ignelater</taxon>
    </lineage>
</organism>
<dbReference type="AlphaFoldDB" id="A0A8K0CEL8"/>
<feature type="compositionally biased region" description="Polar residues" evidence="10">
    <location>
        <begin position="1"/>
        <end position="13"/>
    </location>
</feature>
<dbReference type="PROSITE" id="PS51292">
    <property type="entry name" value="ZF_RING_CH"/>
    <property type="match status" value="1"/>
</dbReference>
<evidence type="ECO:0000256" key="5">
    <source>
        <dbReference type="ARBA" id="ARBA00022771"/>
    </source>
</evidence>
<keyword evidence="9 11" id="KW-0472">Membrane</keyword>
<dbReference type="OrthoDB" id="273089at2759"/>
<keyword evidence="8 11" id="KW-1133">Transmembrane helix</keyword>
<protein>
    <recommendedName>
        <fullName evidence="12">RING-CH-type domain-containing protein</fullName>
    </recommendedName>
</protein>
<feature type="transmembrane region" description="Helical" evidence="11">
    <location>
        <begin position="168"/>
        <end position="191"/>
    </location>
</feature>
<evidence type="ECO:0000256" key="9">
    <source>
        <dbReference type="ARBA" id="ARBA00023136"/>
    </source>
</evidence>
<keyword evidence="5" id="KW-0863">Zinc-finger</keyword>
<keyword evidence="6" id="KW-0833">Ubl conjugation pathway</keyword>
<keyword evidence="3 11" id="KW-0812">Transmembrane</keyword>
<dbReference type="EMBL" id="VTPC01090285">
    <property type="protein sequence ID" value="KAF2883847.1"/>
    <property type="molecule type" value="Genomic_DNA"/>
</dbReference>
<dbReference type="GO" id="GO:0016020">
    <property type="term" value="C:membrane"/>
    <property type="evidence" value="ECO:0007669"/>
    <property type="project" value="UniProtKB-SubCell"/>
</dbReference>
<sequence length="276" mass="31402">MSDTQIRNKNNVIEQESSSSQQQEKKDIIVSIVLTESTTSLLQLDLPHLEDLDSENSQPSICAIKAETSLNEASYSGNHLNTTESGWINVCRICHGGESIGDLLSPCHCRGSIALAHLECLERWLKESANSKCELCQHHFQIIRQPRYSILKSIFVFLRHPGEHLSELLFDLFAFLIYTPAAVVSTYMLMLLCETATHSYSRYSQNMSAHFVAFASVIGMAAIDFTYSSWFMVNLQKHVIAWRNWYRNNCDVKLILPESKSTRPRRASSHDQQELD</sequence>
<evidence type="ECO:0000256" key="10">
    <source>
        <dbReference type="SAM" id="MobiDB-lite"/>
    </source>
</evidence>
<evidence type="ECO:0000313" key="14">
    <source>
        <dbReference type="Proteomes" id="UP000801492"/>
    </source>
</evidence>
<keyword evidence="4" id="KW-0479">Metal-binding</keyword>